<name>A0A100XG12_MYCTH</name>
<dbReference type="Proteomes" id="UP000069654">
    <property type="component" value="Unassembled WGS sequence"/>
</dbReference>
<dbReference type="SUPFAM" id="SSF140453">
    <property type="entry name" value="EsxAB dimer-like"/>
    <property type="match status" value="1"/>
</dbReference>
<dbReference type="AlphaFoldDB" id="A0A100XG12"/>
<evidence type="ECO:0000313" key="1">
    <source>
        <dbReference type="EMBL" id="GAT15916.1"/>
    </source>
</evidence>
<proteinExistence type="predicted"/>
<protein>
    <submittedName>
        <fullName evidence="1">WXG100 family type VII secretion target</fullName>
    </submittedName>
</protein>
<dbReference type="InterPro" id="IPR036689">
    <property type="entry name" value="ESAT-6-like_sf"/>
</dbReference>
<reference evidence="2" key="2">
    <citation type="submission" date="2016-02" db="EMBL/GenBank/DDBJ databases">
        <title>Draft genome sequence of five rapidly growing Mycobacterium species.</title>
        <authorList>
            <person name="Katahira K."/>
            <person name="Gotou Y."/>
            <person name="Iida K."/>
            <person name="Ogura Y."/>
            <person name="Hayashi T."/>
        </authorList>
    </citation>
    <scope>NUCLEOTIDE SEQUENCE [LARGE SCALE GENOMIC DNA]</scope>
    <source>
        <strain evidence="2">JCM6362</strain>
    </source>
</reference>
<organism evidence="1 2">
    <name type="scientific">Mycolicibacterium thermoresistibile</name>
    <name type="common">Mycobacterium thermoresistibile</name>
    <dbReference type="NCBI Taxonomy" id="1797"/>
    <lineage>
        <taxon>Bacteria</taxon>
        <taxon>Bacillati</taxon>
        <taxon>Actinomycetota</taxon>
        <taxon>Actinomycetes</taxon>
        <taxon>Mycobacteriales</taxon>
        <taxon>Mycobacteriaceae</taxon>
        <taxon>Mycolicibacterium</taxon>
    </lineage>
</organism>
<dbReference type="Gene3D" id="1.10.287.1060">
    <property type="entry name" value="ESAT-6-like"/>
    <property type="match status" value="1"/>
</dbReference>
<comment type="caution">
    <text evidence="1">The sequence shown here is derived from an EMBL/GenBank/DDBJ whole genome shotgun (WGS) entry which is preliminary data.</text>
</comment>
<gene>
    <name evidence="1" type="ORF">RMCT_2885</name>
</gene>
<evidence type="ECO:0000313" key="2">
    <source>
        <dbReference type="Proteomes" id="UP000069654"/>
    </source>
</evidence>
<reference evidence="1 2" key="1">
    <citation type="journal article" date="2016" name="Genome Announc.">
        <title>Draft Genome Sequences of Five Rapidly Growing Mycobacterium Species, M. thermoresistibile, M. fortuitum subsp. acetamidolyticum, M. canariasense, M. brisbanense, and M. novocastrense.</title>
        <authorList>
            <person name="Katahira K."/>
            <person name="Ogura Y."/>
            <person name="Gotoh Y."/>
            <person name="Hayashi T."/>
        </authorList>
    </citation>
    <scope>NUCLEOTIDE SEQUENCE [LARGE SCALE GENOMIC DNA]</scope>
    <source>
        <strain evidence="1 2">JCM6362</strain>
    </source>
</reference>
<accession>A0A100XG12</accession>
<sequence length="60" mass="6205">MALQSLVAKWRAGTAAMTTDLSGHAEALRTAGLAYRDTDARAAEAVAQAGVELDAFGAQR</sequence>
<dbReference type="EMBL" id="BCTB01000026">
    <property type="protein sequence ID" value="GAT15916.1"/>
    <property type="molecule type" value="Genomic_DNA"/>
</dbReference>